<evidence type="ECO:0000313" key="1">
    <source>
        <dbReference type="EMBL" id="MBB6212346.1"/>
    </source>
</evidence>
<dbReference type="PANTHER" id="PTHR43861">
    <property type="entry name" value="TRANS-ACONITATE 2-METHYLTRANSFERASE-RELATED"/>
    <property type="match status" value="1"/>
</dbReference>
<dbReference type="GO" id="GO:0008168">
    <property type="term" value="F:methyltransferase activity"/>
    <property type="evidence" value="ECO:0007669"/>
    <property type="project" value="UniProtKB-KW"/>
</dbReference>
<gene>
    <name evidence="1" type="ORF">FHS48_003797</name>
</gene>
<dbReference type="CDD" id="cd02440">
    <property type="entry name" value="AdoMet_MTases"/>
    <property type="match status" value="1"/>
</dbReference>
<reference evidence="1 2" key="1">
    <citation type="submission" date="2020-08" db="EMBL/GenBank/DDBJ databases">
        <title>Genomic Encyclopedia of Type Strains, Phase IV (KMG-IV): sequencing the most valuable type-strain genomes for metagenomic binning, comparative biology and taxonomic classification.</title>
        <authorList>
            <person name="Goeker M."/>
        </authorList>
    </citation>
    <scope>NUCLEOTIDE SEQUENCE [LARGE SCALE GENOMIC DNA]</scope>
    <source>
        <strain evidence="1 2">DSM 11590</strain>
    </source>
</reference>
<dbReference type="AlphaFoldDB" id="A0A7W9ZIX3"/>
<dbReference type="Gene3D" id="3.40.50.150">
    <property type="entry name" value="Vaccinia Virus protein VP39"/>
    <property type="match status" value="1"/>
</dbReference>
<name>A0A7W9ZIX3_NOVIT</name>
<keyword evidence="1" id="KW-0489">Methyltransferase</keyword>
<dbReference type="EMBL" id="JACIIX010000022">
    <property type="protein sequence ID" value="MBB6212346.1"/>
    <property type="molecule type" value="Genomic_DNA"/>
</dbReference>
<dbReference type="Proteomes" id="UP000544872">
    <property type="component" value="Unassembled WGS sequence"/>
</dbReference>
<organism evidence="1 2">
    <name type="scientific">Novispirillum itersonii</name>
    <name type="common">Aquaspirillum itersonii</name>
    <dbReference type="NCBI Taxonomy" id="189"/>
    <lineage>
        <taxon>Bacteria</taxon>
        <taxon>Pseudomonadati</taxon>
        <taxon>Pseudomonadota</taxon>
        <taxon>Alphaproteobacteria</taxon>
        <taxon>Rhodospirillales</taxon>
        <taxon>Novispirillaceae</taxon>
        <taxon>Novispirillum</taxon>
    </lineage>
</organism>
<keyword evidence="1" id="KW-0808">Transferase</keyword>
<keyword evidence="2" id="KW-1185">Reference proteome</keyword>
<protein>
    <submittedName>
        <fullName evidence="1">SAM-dependent methyltransferase</fullName>
    </submittedName>
</protein>
<dbReference type="SUPFAM" id="SSF53335">
    <property type="entry name" value="S-adenosyl-L-methionine-dependent methyltransferases"/>
    <property type="match status" value="1"/>
</dbReference>
<dbReference type="RefSeq" id="WP_184266177.1">
    <property type="nucleotide sequence ID" value="NZ_JACIIX010000022.1"/>
</dbReference>
<proteinExistence type="predicted"/>
<evidence type="ECO:0000313" key="2">
    <source>
        <dbReference type="Proteomes" id="UP000544872"/>
    </source>
</evidence>
<accession>A0A7W9ZIX3</accession>
<sequence>MNQSDLVEVKCPLCGSESSRRIFTTKDYLFSVSDHEFTVRKCVDCGCGFLSPRPKEDGIGDYYPEAFYWSWEGAEGKLAWADIIQKRTAQLEQKSRWLEGIPPGKLLDIGAQKGEFLWFMQRAGWNVQGVELDSKVPNPGNMPIRYGDFLQMDFGDEKFDAITLWAVLEHVYHPGEFINKASELLKPGGKIIVLVTNLHSIQSRFYHADDYPRHLTLFTRKSVARLCKRHGFRLDTVVTDQKIFGGTLNGGLLFAVKRLMGYNRSDLMLEWKQLDDPDLFWGKWRGKPSRLIRMISRLDRAVSYPVEVILDRLGFGFIMTFSATRVAKEGSNV</sequence>
<dbReference type="InterPro" id="IPR029063">
    <property type="entry name" value="SAM-dependent_MTases_sf"/>
</dbReference>
<comment type="caution">
    <text evidence="1">The sequence shown here is derived from an EMBL/GenBank/DDBJ whole genome shotgun (WGS) entry which is preliminary data.</text>
</comment>
<dbReference type="Pfam" id="PF13489">
    <property type="entry name" value="Methyltransf_23"/>
    <property type="match status" value="1"/>
</dbReference>
<dbReference type="GO" id="GO:0032259">
    <property type="term" value="P:methylation"/>
    <property type="evidence" value="ECO:0007669"/>
    <property type="project" value="UniProtKB-KW"/>
</dbReference>